<protein>
    <submittedName>
        <fullName evidence="1">Uncharacterized protein</fullName>
    </submittedName>
</protein>
<organism evidence="1 2">
    <name type="scientific">Corynespora cassiicola Philippines</name>
    <dbReference type="NCBI Taxonomy" id="1448308"/>
    <lineage>
        <taxon>Eukaryota</taxon>
        <taxon>Fungi</taxon>
        <taxon>Dikarya</taxon>
        <taxon>Ascomycota</taxon>
        <taxon>Pezizomycotina</taxon>
        <taxon>Dothideomycetes</taxon>
        <taxon>Pleosporomycetidae</taxon>
        <taxon>Pleosporales</taxon>
        <taxon>Corynesporascaceae</taxon>
        <taxon>Corynespora</taxon>
    </lineage>
</organism>
<dbReference type="AlphaFoldDB" id="A0A2T2P098"/>
<dbReference type="SUPFAM" id="SSF56601">
    <property type="entry name" value="beta-lactamase/transpeptidase-like"/>
    <property type="match status" value="1"/>
</dbReference>
<dbReference type="OrthoDB" id="5946976at2759"/>
<evidence type="ECO:0000313" key="2">
    <source>
        <dbReference type="Proteomes" id="UP000240883"/>
    </source>
</evidence>
<sequence>MHDFMIFLKVLLGEYKYQKENEVDGELTSVFPHIRSIFVPHVGFGPPQNSGIENAAYCMGMYRTRLPGLLSLASPNFYYTLGKKRLPPYGEAIAGTEVFHHAGTSLGHLGAMYLVPSTESAVVSLTDSQPLMDPTDFVAQLALSVLLEEDPVVDFVEMAKLARNITLENYEPLKKVVKKGKTNVPSTKNLL</sequence>
<accession>A0A2T2P098</accession>
<gene>
    <name evidence="1" type="ORF">BS50DRAFT_584364</name>
</gene>
<reference evidence="1 2" key="1">
    <citation type="journal article" date="2018" name="Front. Microbiol.">
        <title>Genome-Wide Analysis of Corynespora cassiicola Leaf Fall Disease Putative Effectors.</title>
        <authorList>
            <person name="Lopez D."/>
            <person name="Ribeiro S."/>
            <person name="Label P."/>
            <person name="Fumanal B."/>
            <person name="Venisse J.S."/>
            <person name="Kohler A."/>
            <person name="de Oliveira R.R."/>
            <person name="Labutti K."/>
            <person name="Lipzen A."/>
            <person name="Lail K."/>
            <person name="Bauer D."/>
            <person name="Ohm R.A."/>
            <person name="Barry K.W."/>
            <person name="Spatafora J."/>
            <person name="Grigoriev I.V."/>
            <person name="Martin F.M."/>
            <person name="Pujade-Renaud V."/>
        </authorList>
    </citation>
    <scope>NUCLEOTIDE SEQUENCE [LARGE SCALE GENOMIC DNA]</scope>
    <source>
        <strain evidence="1 2">Philippines</strain>
    </source>
</reference>
<dbReference type="STRING" id="1448308.A0A2T2P098"/>
<dbReference type="Proteomes" id="UP000240883">
    <property type="component" value="Unassembled WGS sequence"/>
</dbReference>
<name>A0A2T2P098_CORCC</name>
<keyword evidence="2" id="KW-1185">Reference proteome</keyword>
<evidence type="ECO:0000313" key="1">
    <source>
        <dbReference type="EMBL" id="PSN70778.1"/>
    </source>
</evidence>
<proteinExistence type="predicted"/>
<dbReference type="EMBL" id="KZ678131">
    <property type="protein sequence ID" value="PSN70778.1"/>
    <property type="molecule type" value="Genomic_DNA"/>
</dbReference>
<dbReference type="InterPro" id="IPR012338">
    <property type="entry name" value="Beta-lactam/transpept-like"/>
</dbReference>